<gene>
    <name evidence="1" type="primary">106</name>
    <name evidence="1" type="ORF">HAMMER_106</name>
</gene>
<evidence type="ECO:0000313" key="1">
    <source>
        <dbReference type="EMBL" id="AEK08753.1"/>
    </source>
</evidence>
<reference evidence="1 2" key="1">
    <citation type="journal article" date="2012" name="J. Virol.">
        <title>Complete Genome Sequences of 138 Mycobacteriophages.</title>
        <authorList>
            <consortium name="the Science Education Alliance Phage Hunters Advancing Genomics and Evolutionary Science Program"/>
            <consortium name="the KwaZulu-Natal Research Institute for Tuberculosis and HIV Mycobacterial Genetics Course Students"/>
            <consortium name="the Phage Hunters Integrating Research and Education Program"/>
            <person name="Hatfull G.F."/>
        </authorList>
    </citation>
    <scope>NUCLEOTIDE SEQUENCE [LARGE SCALE GENOMIC DNA]</scope>
    <source>
        <strain evidence="1 2">Hammer</strain>
    </source>
</reference>
<protein>
    <submittedName>
        <fullName evidence="1">Uncharacterized protein</fullName>
    </submittedName>
</protein>
<keyword evidence="2" id="KW-1185">Reference proteome</keyword>
<sequence length="44" mass="4680">MVGVKSAGHRRFWVGDKGSPGRPVGVLLVSCPVLPRIGCSLPHR</sequence>
<dbReference type="RefSeq" id="YP_009636621.1">
    <property type="nucleotide sequence ID" value="NC_042318.1"/>
</dbReference>
<accession>G1D1V2</accession>
<dbReference type="Proteomes" id="UP000008412">
    <property type="component" value="Segment"/>
</dbReference>
<organism evidence="1 2">
    <name type="scientific">Mycobacterium phage Hammer</name>
    <dbReference type="NCBI Taxonomy" id="2922204"/>
    <lineage>
        <taxon>Viruses</taxon>
        <taxon>Duplodnaviria</taxon>
        <taxon>Heunggongvirae</taxon>
        <taxon>Uroviricota</taxon>
        <taxon>Caudoviricetes</taxon>
        <taxon>Gladiatorvirus</taxon>
        <taxon>Gladiatorvirus hammer</taxon>
    </lineage>
</organism>
<proteinExistence type="predicted"/>
<name>G1D1V2_9CAUD</name>
<dbReference type="EMBL" id="JF937094">
    <property type="protein sequence ID" value="AEK08753.1"/>
    <property type="molecule type" value="Genomic_DNA"/>
</dbReference>
<dbReference type="GeneID" id="40233364"/>
<evidence type="ECO:0000313" key="2">
    <source>
        <dbReference type="Proteomes" id="UP000008412"/>
    </source>
</evidence>